<dbReference type="EMBL" id="FXTP01000009">
    <property type="protein sequence ID" value="SMO72406.1"/>
    <property type="molecule type" value="Genomic_DNA"/>
</dbReference>
<sequence>MISKNYTPKRTVCKVTFSLPEEWANEKVAIAGDFNDWDTSADELEKKDGSWETTLRLKPENTYRFKYFVDGERWENDDDADEYEANEFGTEDSVLVIGE</sequence>
<protein>
    <submittedName>
        <fullName evidence="3">Glycogen recognition site of AMP-activated protein kinase</fullName>
    </submittedName>
</protein>
<dbReference type="CDD" id="cd07184">
    <property type="entry name" value="E_set_Isoamylase_like_N"/>
    <property type="match status" value="1"/>
</dbReference>
<keyword evidence="4" id="KW-1185">Reference proteome</keyword>
<dbReference type="SUPFAM" id="SSF81296">
    <property type="entry name" value="E set domains"/>
    <property type="match status" value="1"/>
</dbReference>
<keyword evidence="3" id="KW-0418">Kinase</keyword>
<dbReference type="AlphaFoldDB" id="A0A521DL48"/>
<reference evidence="3 4" key="1">
    <citation type="submission" date="2017-05" db="EMBL/GenBank/DDBJ databases">
        <authorList>
            <person name="Varghese N."/>
            <person name="Submissions S."/>
        </authorList>
    </citation>
    <scope>NUCLEOTIDE SEQUENCE [LARGE SCALE GENOMIC DNA]</scope>
    <source>
        <strain evidence="3 4">DSM 21985</strain>
    </source>
</reference>
<dbReference type="InterPro" id="IPR013783">
    <property type="entry name" value="Ig-like_fold"/>
</dbReference>
<gene>
    <name evidence="3" type="ORF">SAMN06265219_1094</name>
</gene>
<proteinExistence type="inferred from homology"/>
<dbReference type="Gene3D" id="2.60.40.10">
    <property type="entry name" value="Immunoglobulins"/>
    <property type="match status" value="1"/>
</dbReference>
<name>A0A521DL48_9BACT</name>
<dbReference type="RefSeq" id="WP_142454658.1">
    <property type="nucleotide sequence ID" value="NZ_FXTP01000009.1"/>
</dbReference>
<dbReference type="InterPro" id="IPR032640">
    <property type="entry name" value="AMPK1_CBM"/>
</dbReference>
<evidence type="ECO:0000313" key="4">
    <source>
        <dbReference type="Proteomes" id="UP000317557"/>
    </source>
</evidence>
<feature type="domain" description="AMP-activated protein kinase glycogen-binding" evidence="2">
    <location>
        <begin position="25"/>
        <end position="90"/>
    </location>
</feature>
<evidence type="ECO:0000256" key="1">
    <source>
        <dbReference type="ARBA" id="ARBA00010926"/>
    </source>
</evidence>
<evidence type="ECO:0000313" key="3">
    <source>
        <dbReference type="EMBL" id="SMO72406.1"/>
    </source>
</evidence>
<dbReference type="GO" id="GO:0016301">
    <property type="term" value="F:kinase activity"/>
    <property type="evidence" value="ECO:0007669"/>
    <property type="project" value="UniProtKB-KW"/>
</dbReference>
<dbReference type="Proteomes" id="UP000317557">
    <property type="component" value="Unassembled WGS sequence"/>
</dbReference>
<keyword evidence="3" id="KW-0808">Transferase</keyword>
<organism evidence="3 4">
    <name type="scientific">Gracilimonas mengyeensis</name>
    <dbReference type="NCBI Taxonomy" id="1302730"/>
    <lineage>
        <taxon>Bacteria</taxon>
        <taxon>Pseudomonadati</taxon>
        <taxon>Balneolota</taxon>
        <taxon>Balneolia</taxon>
        <taxon>Balneolales</taxon>
        <taxon>Balneolaceae</taxon>
        <taxon>Gracilimonas</taxon>
    </lineage>
</organism>
<dbReference type="PANTHER" id="PTHR10343:SF84">
    <property type="entry name" value="5'-AMP-ACTIVATED PROTEIN KINASE SUBUNIT BETA-1"/>
    <property type="match status" value="1"/>
</dbReference>
<comment type="similarity">
    <text evidence="1">Belongs to the 5'-AMP-activated protein kinase beta subunit family.</text>
</comment>
<dbReference type="OrthoDB" id="5451596at2"/>
<dbReference type="Pfam" id="PF16561">
    <property type="entry name" value="AMPK1_CBM"/>
    <property type="match status" value="1"/>
</dbReference>
<dbReference type="PANTHER" id="PTHR10343">
    <property type="entry name" value="5'-AMP-ACTIVATED PROTEIN KINASE , BETA SUBUNIT"/>
    <property type="match status" value="1"/>
</dbReference>
<dbReference type="InterPro" id="IPR014756">
    <property type="entry name" value="Ig_E-set"/>
</dbReference>
<evidence type="ECO:0000259" key="2">
    <source>
        <dbReference type="Pfam" id="PF16561"/>
    </source>
</evidence>
<accession>A0A521DL48</accession>
<dbReference type="InterPro" id="IPR050827">
    <property type="entry name" value="CRP1_MDG1_kinase"/>
</dbReference>